<dbReference type="AlphaFoldDB" id="A0A9D3NMW3"/>
<feature type="compositionally biased region" description="Polar residues" evidence="1">
    <location>
        <begin position="319"/>
        <end position="328"/>
    </location>
</feature>
<evidence type="ECO:0000313" key="3">
    <source>
        <dbReference type="EMBL" id="KAG7323891.1"/>
    </source>
</evidence>
<gene>
    <name evidence="2" type="ORF">KOW79_011903</name>
    <name evidence="3" type="ORF">KOW79_011907</name>
    <name evidence="4" type="ORF">KOW79_011911</name>
    <name evidence="5" type="ORF">KOW79_011915</name>
</gene>
<dbReference type="OrthoDB" id="8672793at2759"/>
<feature type="compositionally biased region" description="Basic and acidic residues" evidence="1">
    <location>
        <begin position="111"/>
        <end position="124"/>
    </location>
</feature>
<dbReference type="EMBL" id="JAHKSW010000014">
    <property type="protein sequence ID" value="KAG7323895.1"/>
    <property type="molecule type" value="Genomic_DNA"/>
</dbReference>
<organism evidence="4 6">
    <name type="scientific">Hemibagrus wyckioides</name>
    <dbReference type="NCBI Taxonomy" id="337641"/>
    <lineage>
        <taxon>Eukaryota</taxon>
        <taxon>Metazoa</taxon>
        <taxon>Chordata</taxon>
        <taxon>Craniata</taxon>
        <taxon>Vertebrata</taxon>
        <taxon>Euteleostomi</taxon>
        <taxon>Actinopterygii</taxon>
        <taxon>Neopterygii</taxon>
        <taxon>Teleostei</taxon>
        <taxon>Ostariophysi</taxon>
        <taxon>Siluriformes</taxon>
        <taxon>Bagridae</taxon>
        <taxon>Hemibagrus</taxon>
    </lineage>
</organism>
<evidence type="ECO:0000313" key="5">
    <source>
        <dbReference type="EMBL" id="KAG7323899.1"/>
    </source>
</evidence>
<feature type="region of interest" description="Disordered" evidence="1">
    <location>
        <begin position="67"/>
        <end position="489"/>
    </location>
</feature>
<evidence type="ECO:0000313" key="4">
    <source>
        <dbReference type="EMBL" id="KAG7323895.1"/>
    </source>
</evidence>
<dbReference type="PANTHER" id="PTHR33626">
    <property type="entry name" value="ZGC:158463"/>
    <property type="match status" value="1"/>
</dbReference>
<comment type="caution">
    <text evidence="4">The sequence shown here is derived from an EMBL/GenBank/DDBJ whole genome shotgun (WGS) entry which is preliminary data.</text>
</comment>
<accession>A0A9D3NMW3</accession>
<dbReference type="Proteomes" id="UP000824219">
    <property type="component" value="Linkage Group LG14"/>
</dbReference>
<evidence type="ECO:0000313" key="2">
    <source>
        <dbReference type="EMBL" id="KAG7323887.1"/>
    </source>
</evidence>
<dbReference type="EMBL" id="JAHKSW010000014">
    <property type="protein sequence ID" value="KAG7323887.1"/>
    <property type="molecule type" value="Genomic_DNA"/>
</dbReference>
<feature type="compositionally biased region" description="Basic and acidic residues" evidence="1">
    <location>
        <begin position="448"/>
        <end position="470"/>
    </location>
</feature>
<protein>
    <submittedName>
        <fullName evidence="4">Uncharacterized protein</fullName>
    </submittedName>
</protein>
<evidence type="ECO:0000256" key="1">
    <source>
        <dbReference type="SAM" id="MobiDB-lite"/>
    </source>
</evidence>
<keyword evidence="6" id="KW-1185">Reference proteome</keyword>
<name>A0A9D3NMW3_9TELE</name>
<sequence length="489" mass="52180">MVGSACAYPTPRGAGNPLNPIRDWDWGLQLFPMNEEFPVSAGHKLALIKSLPFVHTARRYYRSDGLVSVRGDAPAPPTRSRGSRFPLPRPRGREREPRSLLRSPKKTGKKKEKEDEKGKRKTDGAEGTYRSPSLRGGGGRRRGLLVPSFPLPLCGRRGEKRRAKREEPSAESPVPSRARGNVAYGSPHRPARAGGLSPSDGGSARGRCEAEVNGWGPHGPPGGFNPTVLIGRPRRRARAPLHPPRPSLAGGRAAGGGPPSGRGSSAAVGRISSAAVRRDRLRFGQEGSGDEGGSRARVRELYSAPPPRLRRLPPGPRATLTSAPSSRPSLERGGAGAGRGPSASDAAVDRAGLSSVRRPTAPRRPGRGPAHDTGAQGPRRRRPPNRPVLKHGPRSPTRARVRGPPHAKPHGAMKVKAGATPAEVGSARSPERRGAPPARLCRPVGEVEQERARWYPKDGELCPGRAKPEETLVEARSGPDVQIGRPTWV</sequence>
<dbReference type="EMBL" id="JAHKSW010000014">
    <property type="protein sequence ID" value="KAG7323891.1"/>
    <property type="molecule type" value="Genomic_DNA"/>
</dbReference>
<feature type="compositionally biased region" description="Basic residues" evidence="1">
    <location>
        <begin position="378"/>
        <end position="413"/>
    </location>
</feature>
<feature type="compositionally biased region" description="Low complexity" evidence="1">
    <location>
        <begin position="261"/>
        <end position="275"/>
    </location>
</feature>
<reference evidence="4 6" key="1">
    <citation type="submission" date="2021-06" db="EMBL/GenBank/DDBJ databases">
        <title>Chromosome-level genome assembly of the red-tail catfish (Hemibagrus wyckioides).</title>
        <authorList>
            <person name="Shao F."/>
        </authorList>
    </citation>
    <scope>NUCLEOTIDE SEQUENCE [LARGE SCALE GENOMIC DNA]</scope>
    <source>
        <strain evidence="4">EC202008001</strain>
        <tissue evidence="4">Blood</tissue>
    </source>
</reference>
<evidence type="ECO:0000313" key="6">
    <source>
        <dbReference type="Proteomes" id="UP000824219"/>
    </source>
</evidence>
<dbReference type="EMBL" id="JAHKSW010000014">
    <property type="protein sequence ID" value="KAG7323899.1"/>
    <property type="molecule type" value="Genomic_DNA"/>
</dbReference>
<dbReference type="PANTHER" id="PTHR33626:SF2">
    <property type="match status" value="1"/>
</dbReference>
<proteinExistence type="predicted"/>